<keyword evidence="5" id="KW-0722">Serine protease inhibitor</keyword>
<sequence>MGMTRTGPRTTHRWTTTVGVALLPLVLLLGGCGQGTGTAAPGGPATAAASGDPTTAPGGDGMDSTDGTGSTDGTDSTGPAQEPDGTTVPTGEVAPLPVPSGLPGGAPLPPDPAGADLTLVVGPPGAQQPPVTLVCDWTAGAASGTHPQAAQACADLRAAVTAGDPFAPVAPDAMCTQQYGGDAVVEVTGAVLAADGAPVDVAAVYTLTDGCETRRFTAMGAVLAPYRGSV</sequence>
<feature type="region of interest" description="Disordered" evidence="7">
    <location>
        <begin position="38"/>
        <end position="124"/>
    </location>
</feature>
<keyword evidence="4" id="KW-0646">Protease inhibitor</keyword>
<feature type="compositionally biased region" description="Low complexity" evidence="7">
    <location>
        <begin position="113"/>
        <end position="124"/>
    </location>
</feature>
<dbReference type="RefSeq" id="WP_376987610.1">
    <property type="nucleotide sequence ID" value="NZ_JBHSXV010000001.1"/>
</dbReference>
<name>A0ABV7WKW6_9MICO</name>
<evidence type="ECO:0000256" key="4">
    <source>
        <dbReference type="ARBA" id="ARBA00022690"/>
    </source>
</evidence>
<evidence type="ECO:0000259" key="8">
    <source>
        <dbReference type="Pfam" id="PF00720"/>
    </source>
</evidence>
<dbReference type="EMBL" id="JBHRWW010000012">
    <property type="protein sequence ID" value="MFC3689753.1"/>
    <property type="molecule type" value="Genomic_DNA"/>
</dbReference>
<protein>
    <submittedName>
        <fullName evidence="9">SSI family serine proteinase inhibitor</fullName>
    </submittedName>
</protein>
<feature type="compositionally biased region" description="Low complexity" evidence="7">
    <location>
        <begin position="38"/>
        <end position="78"/>
    </location>
</feature>
<evidence type="ECO:0000256" key="1">
    <source>
        <dbReference type="ARBA" id="ARBA00004613"/>
    </source>
</evidence>
<evidence type="ECO:0000256" key="7">
    <source>
        <dbReference type="SAM" id="MobiDB-lite"/>
    </source>
</evidence>
<evidence type="ECO:0000256" key="5">
    <source>
        <dbReference type="ARBA" id="ARBA00022900"/>
    </source>
</evidence>
<feature type="domain" description="Subtilisin inhibitor" evidence="8">
    <location>
        <begin position="126"/>
        <end position="189"/>
    </location>
</feature>
<dbReference type="Pfam" id="PF00720">
    <property type="entry name" value="SSI"/>
    <property type="match status" value="1"/>
</dbReference>
<dbReference type="SUPFAM" id="SSF55399">
    <property type="entry name" value="Subtilisin inhibitor"/>
    <property type="match status" value="1"/>
</dbReference>
<comment type="caution">
    <text evidence="9">The sequence shown here is derived from an EMBL/GenBank/DDBJ whole genome shotgun (WGS) entry which is preliminary data.</text>
</comment>
<comment type="subcellular location">
    <subcellularLocation>
        <location evidence="1">Secreted</location>
    </subcellularLocation>
</comment>
<reference evidence="10" key="1">
    <citation type="journal article" date="2019" name="Int. J. Syst. Evol. Microbiol.">
        <title>The Global Catalogue of Microorganisms (GCM) 10K type strain sequencing project: providing services to taxonomists for standard genome sequencing and annotation.</title>
        <authorList>
            <consortium name="The Broad Institute Genomics Platform"/>
            <consortium name="The Broad Institute Genome Sequencing Center for Infectious Disease"/>
            <person name="Wu L."/>
            <person name="Ma J."/>
        </authorList>
    </citation>
    <scope>NUCLEOTIDE SEQUENCE [LARGE SCALE GENOMIC DNA]</scope>
    <source>
        <strain evidence="10">NCAIM B.02333</strain>
    </source>
</reference>
<evidence type="ECO:0000256" key="2">
    <source>
        <dbReference type="ARBA" id="ARBA00010472"/>
    </source>
</evidence>
<keyword evidence="3" id="KW-0964">Secreted</keyword>
<feature type="compositionally biased region" description="Pro residues" evidence="7">
    <location>
        <begin position="96"/>
        <end position="112"/>
    </location>
</feature>
<dbReference type="PROSITE" id="PS51257">
    <property type="entry name" value="PROKAR_LIPOPROTEIN"/>
    <property type="match status" value="1"/>
</dbReference>
<keyword evidence="10" id="KW-1185">Reference proteome</keyword>
<dbReference type="InterPro" id="IPR023549">
    <property type="entry name" value="Subtilisin_inhibitor"/>
</dbReference>
<dbReference type="InterPro" id="IPR036819">
    <property type="entry name" value="Subtilisin_inhibitor-like_sf"/>
</dbReference>
<evidence type="ECO:0000256" key="3">
    <source>
        <dbReference type="ARBA" id="ARBA00022525"/>
    </source>
</evidence>
<keyword evidence="6" id="KW-1015">Disulfide bond</keyword>
<accession>A0ABV7WKW6</accession>
<evidence type="ECO:0000256" key="6">
    <source>
        <dbReference type="ARBA" id="ARBA00023157"/>
    </source>
</evidence>
<dbReference type="Gene3D" id="3.30.350.10">
    <property type="entry name" value="Subtilisin inhibitor-like"/>
    <property type="match status" value="1"/>
</dbReference>
<organism evidence="9 10">
    <name type="scientific">Aquipuribacter hungaricus</name>
    <dbReference type="NCBI Taxonomy" id="545624"/>
    <lineage>
        <taxon>Bacteria</taxon>
        <taxon>Bacillati</taxon>
        <taxon>Actinomycetota</taxon>
        <taxon>Actinomycetes</taxon>
        <taxon>Micrococcales</taxon>
        <taxon>Intrasporangiaceae</taxon>
        <taxon>Aquipuribacter</taxon>
    </lineage>
</organism>
<dbReference type="Proteomes" id="UP001595685">
    <property type="component" value="Unassembled WGS sequence"/>
</dbReference>
<comment type="similarity">
    <text evidence="2">Belongs to the protease inhibitor I16 (SSI) family.</text>
</comment>
<gene>
    <name evidence="9" type="ORF">ACFOLH_15500</name>
</gene>
<evidence type="ECO:0000313" key="10">
    <source>
        <dbReference type="Proteomes" id="UP001595685"/>
    </source>
</evidence>
<proteinExistence type="inferred from homology"/>
<evidence type="ECO:0000313" key="9">
    <source>
        <dbReference type="EMBL" id="MFC3689753.1"/>
    </source>
</evidence>